<evidence type="ECO:0000256" key="6">
    <source>
        <dbReference type="ARBA" id="ARBA00022605"/>
    </source>
</evidence>
<dbReference type="FunFam" id="1.10.238.260:FF:000001">
    <property type="entry name" value="2-isopropylmalate synthase"/>
    <property type="match status" value="1"/>
</dbReference>
<evidence type="ECO:0000313" key="12">
    <source>
        <dbReference type="EMBL" id="PUA34371.1"/>
    </source>
</evidence>
<dbReference type="PANTHER" id="PTHR10277">
    <property type="entry name" value="HOMOCITRATE SYNTHASE-RELATED"/>
    <property type="match status" value="1"/>
</dbReference>
<dbReference type="GO" id="GO:0003852">
    <property type="term" value="F:2-isopropylmalate synthase activity"/>
    <property type="evidence" value="ECO:0007669"/>
    <property type="project" value="UniProtKB-EC"/>
</dbReference>
<dbReference type="Gene3D" id="3.30.160.270">
    <property type="match status" value="1"/>
</dbReference>
<keyword evidence="5" id="KW-0432">Leucine biosynthesis</keyword>
<sequence>MAWRKILSEEYNLPERVSIFDTTLRDGEQTPGVALKPEEKLEIAMQLDRLGVDVIEAGFPITSKGEWKAVSEICKLGLSARICALARCEKNDIDAAVDAGVDWVHLFLATSDIHLKHKLRMTREQALEKIREAVEYAKSRGVVVHYSAEDATRTEHDFLMRALKVAADAGADSLDIPDTVGFAVPAAIHRIVSSAKRVTGKPIAVHCHDDMGLAVANSLSAVEAGAEIIHATVNGIGERAGNASLEEIVVALHVLYGVKTNVNLREIYRTSRLVAKLTRVWVPKNKAIVGENAFSHESGIHVHGILGSPETYEPIAPETVGRRRRIVAGKHSGIHAIDFLLKEYGIDVDRAKAKEVLEKVKTIGDMGARVPDAKLKTIVEEVVGKSNGKRSISLEELSIVSNMNGSVARISLKIGDESFTAESFGRSPVVASLSALLSALSRKMNVRLIDFRLDATSYSPDLTCEAEVVLSVDDSSESFGEAVGHDPAFVSVAAVISGIEKAMLHSVGG</sequence>
<proteinExistence type="inferred from homology"/>
<dbReference type="InterPro" id="IPR000891">
    <property type="entry name" value="PYR_CT"/>
</dbReference>
<dbReference type="InterPro" id="IPR013709">
    <property type="entry name" value="2-isopropylmalate_synth_dimer"/>
</dbReference>
<reference evidence="12 13" key="1">
    <citation type="submission" date="2017-04" db="EMBL/GenBank/DDBJ databases">
        <title>Draft Aigarchaeota genome from a New Zealand hot spring.</title>
        <authorList>
            <person name="Reysenbach A.-L."/>
            <person name="Donaho J.A."/>
            <person name="Gerhart J."/>
            <person name="Kelley J.F."/>
            <person name="Kouba K."/>
            <person name="Podar M."/>
            <person name="Stott M."/>
        </authorList>
    </citation>
    <scope>NUCLEOTIDE SEQUENCE [LARGE SCALE GENOMIC DNA]</scope>
    <source>
        <strain evidence="12">NZ13_MG1</strain>
    </source>
</reference>
<dbReference type="NCBIfam" id="NF002085">
    <property type="entry name" value="PRK00915.1-2"/>
    <property type="match status" value="1"/>
</dbReference>
<evidence type="ECO:0000256" key="8">
    <source>
        <dbReference type="ARBA" id="ARBA00023304"/>
    </source>
</evidence>
<gene>
    <name evidence="12" type="ORF">B9J98_00575</name>
</gene>
<dbReference type="PROSITE" id="PS00815">
    <property type="entry name" value="AIPM_HOMOCIT_SYNTH_1"/>
    <property type="match status" value="1"/>
</dbReference>
<evidence type="ECO:0000256" key="2">
    <source>
        <dbReference type="ARBA" id="ARBA00004689"/>
    </source>
</evidence>
<comment type="pathway">
    <text evidence="2">Amino-acid biosynthesis; L-leucine biosynthesis; L-leucine from 3-methyl-2-oxobutanoate: step 1/4.</text>
</comment>
<dbReference type="Gene3D" id="1.10.238.260">
    <property type="match status" value="1"/>
</dbReference>
<feature type="domain" description="Pyruvate carboxyltransferase" evidence="11">
    <location>
        <begin position="17"/>
        <end position="268"/>
    </location>
</feature>
<dbReference type="InterPro" id="IPR011830">
    <property type="entry name" value="LEU1_arch"/>
</dbReference>
<dbReference type="InterPro" id="IPR013785">
    <property type="entry name" value="Aldolase_TIM"/>
</dbReference>
<dbReference type="Pfam" id="PF22617">
    <property type="entry name" value="HCS_D2"/>
    <property type="match status" value="1"/>
</dbReference>
<dbReference type="AlphaFoldDB" id="A0A2R7Y9Z8"/>
<dbReference type="Pfam" id="PF08502">
    <property type="entry name" value="LeuA_dimer"/>
    <property type="match status" value="1"/>
</dbReference>
<comment type="similarity">
    <text evidence="3 10">Belongs to the alpha-IPM synthase/homocitrate synthase family.</text>
</comment>
<evidence type="ECO:0000313" key="13">
    <source>
        <dbReference type="Proteomes" id="UP000244066"/>
    </source>
</evidence>
<organism evidence="12 13">
    <name type="scientific">Candidatus Terraquivivens tikiterensis</name>
    <dbReference type="NCBI Taxonomy" id="1980982"/>
    <lineage>
        <taxon>Archaea</taxon>
        <taxon>Nitrososphaerota</taxon>
        <taxon>Candidatus Wolframiiraptoraceae</taxon>
        <taxon>Candidatus Terraquivivens</taxon>
    </lineage>
</organism>
<evidence type="ECO:0000256" key="10">
    <source>
        <dbReference type="RuleBase" id="RU003523"/>
    </source>
</evidence>
<evidence type="ECO:0000256" key="5">
    <source>
        <dbReference type="ARBA" id="ARBA00022430"/>
    </source>
</evidence>
<dbReference type="FunFam" id="3.20.20.70:FF:000010">
    <property type="entry name" value="2-isopropylmalate synthase"/>
    <property type="match status" value="1"/>
</dbReference>
<evidence type="ECO:0000256" key="1">
    <source>
        <dbReference type="ARBA" id="ARBA00000064"/>
    </source>
</evidence>
<keyword evidence="8" id="KW-0100">Branched-chain amino acid biosynthesis</keyword>
<evidence type="ECO:0000259" key="11">
    <source>
        <dbReference type="PROSITE" id="PS50991"/>
    </source>
</evidence>
<name>A0A2R7Y9Z8_9ARCH</name>
<dbReference type="InterPro" id="IPR002034">
    <property type="entry name" value="AIPM/Hcit_synth_CS"/>
</dbReference>
<keyword evidence="6" id="KW-0028">Amino-acid biosynthesis</keyword>
<dbReference type="CDD" id="cd07940">
    <property type="entry name" value="DRE_TIM_IPMS"/>
    <property type="match status" value="1"/>
</dbReference>
<dbReference type="NCBIfam" id="TIGR02090">
    <property type="entry name" value="LEU1_arch"/>
    <property type="match status" value="1"/>
</dbReference>
<dbReference type="PROSITE" id="PS50991">
    <property type="entry name" value="PYR_CT"/>
    <property type="match status" value="1"/>
</dbReference>
<dbReference type="PROSITE" id="PS00816">
    <property type="entry name" value="AIPM_HOMOCIT_SYNTH_2"/>
    <property type="match status" value="1"/>
</dbReference>
<dbReference type="SUPFAM" id="SSF110921">
    <property type="entry name" value="2-isopropylmalate synthase LeuA, allosteric (dimerisation) domain"/>
    <property type="match status" value="1"/>
</dbReference>
<dbReference type="InterPro" id="IPR036230">
    <property type="entry name" value="LeuA_allosteric_dom_sf"/>
</dbReference>
<dbReference type="PANTHER" id="PTHR10277:SF9">
    <property type="entry name" value="2-ISOPROPYLMALATE SYNTHASE 1, CHLOROPLASTIC-RELATED"/>
    <property type="match status" value="1"/>
</dbReference>
<evidence type="ECO:0000256" key="9">
    <source>
        <dbReference type="ARBA" id="ARBA00030312"/>
    </source>
</evidence>
<comment type="catalytic activity">
    <reaction evidence="1">
        <text>3-methyl-2-oxobutanoate + acetyl-CoA + H2O = (2S)-2-isopropylmalate + CoA + H(+)</text>
        <dbReference type="Rhea" id="RHEA:21524"/>
        <dbReference type="ChEBI" id="CHEBI:1178"/>
        <dbReference type="ChEBI" id="CHEBI:11851"/>
        <dbReference type="ChEBI" id="CHEBI:15377"/>
        <dbReference type="ChEBI" id="CHEBI:15378"/>
        <dbReference type="ChEBI" id="CHEBI:57287"/>
        <dbReference type="ChEBI" id="CHEBI:57288"/>
        <dbReference type="EC" id="2.3.3.13"/>
    </reaction>
</comment>
<evidence type="ECO:0000256" key="7">
    <source>
        <dbReference type="ARBA" id="ARBA00022679"/>
    </source>
</evidence>
<comment type="caution">
    <text evidence="12">The sequence shown here is derived from an EMBL/GenBank/DDBJ whole genome shotgun (WGS) entry which is preliminary data.</text>
</comment>
<dbReference type="Gene3D" id="3.20.20.70">
    <property type="entry name" value="Aldolase class I"/>
    <property type="match status" value="1"/>
</dbReference>
<dbReference type="InterPro" id="IPR050073">
    <property type="entry name" value="2-IPM_HCS-like"/>
</dbReference>
<dbReference type="SMART" id="SM00917">
    <property type="entry name" value="LeuA_dimer"/>
    <property type="match status" value="1"/>
</dbReference>
<dbReference type="SUPFAM" id="SSF51569">
    <property type="entry name" value="Aldolase"/>
    <property type="match status" value="1"/>
</dbReference>
<dbReference type="Pfam" id="PF00682">
    <property type="entry name" value="HMGL-like"/>
    <property type="match status" value="1"/>
</dbReference>
<dbReference type="GO" id="GO:0009098">
    <property type="term" value="P:L-leucine biosynthetic process"/>
    <property type="evidence" value="ECO:0007669"/>
    <property type="project" value="UniProtKB-KW"/>
</dbReference>
<evidence type="ECO:0000256" key="4">
    <source>
        <dbReference type="ARBA" id="ARBA00012973"/>
    </source>
</evidence>
<evidence type="ECO:0000256" key="3">
    <source>
        <dbReference type="ARBA" id="ARBA00006154"/>
    </source>
</evidence>
<dbReference type="EC" id="2.3.3.13" evidence="4"/>
<keyword evidence="7 10" id="KW-0808">Transferase</keyword>
<protein>
    <recommendedName>
        <fullName evidence="4">2-isopropylmalate synthase</fullName>
        <ecNumber evidence="4">2.3.3.13</ecNumber>
    </recommendedName>
    <alternativeName>
        <fullName evidence="9">Alpha-isopropylmalate synthase</fullName>
    </alternativeName>
</protein>
<dbReference type="InterPro" id="IPR054691">
    <property type="entry name" value="LeuA/HCS_post-cat"/>
</dbReference>
<dbReference type="EMBL" id="NDWU01000001">
    <property type="protein sequence ID" value="PUA34371.1"/>
    <property type="molecule type" value="Genomic_DNA"/>
</dbReference>
<dbReference type="Proteomes" id="UP000244066">
    <property type="component" value="Unassembled WGS sequence"/>
</dbReference>
<accession>A0A2R7Y9Z8</accession>